<proteinExistence type="predicted"/>
<evidence type="ECO:0000313" key="2">
    <source>
        <dbReference type="EMBL" id="OMG37263.1"/>
    </source>
</evidence>
<reference evidence="2 3" key="1">
    <citation type="submission" date="2016-12" db="EMBL/GenBank/DDBJ databases">
        <title>Genomic comparison of strains in the 'Actinomyces naeslundii' group.</title>
        <authorList>
            <person name="Mughal S.R."/>
            <person name="Do T."/>
            <person name="Gilbert S.C."/>
            <person name="Witherden E.A."/>
            <person name="Didelot X."/>
            <person name="Beighton D."/>
        </authorList>
    </citation>
    <scope>NUCLEOTIDE SEQUENCE [LARGE SCALE GENOMIC DNA]</scope>
    <source>
        <strain evidence="2 3">NCTC 10301</strain>
    </source>
</reference>
<dbReference type="GeneID" id="64256350"/>
<accession>A0A854D9X6</accession>
<feature type="transmembrane region" description="Helical" evidence="1">
    <location>
        <begin position="7"/>
        <end position="26"/>
    </location>
</feature>
<sequence length="68" mass="7506">MLTERALWILRLVVMVLSAVSALMSFSRGDTTGVVIFGLLSALFLYQLIRPFVGGKDDDRDDRTSPSS</sequence>
<keyword evidence="1" id="KW-1133">Transmembrane helix</keyword>
<dbReference type="AlphaFoldDB" id="A0A854D9X6"/>
<dbReference type="RefSeq" id="WP_043538572.1">
    <property type="nucleotide sequence ID" value="NZ_CBDEMP010000058.1"/>
</dbReference>
<feature type="transmembrane region" description="Helical" evidence="1">
    <location>
        <begin position="32"/>
        <end position="53"/>
    </location>
</feature>
<gene>
    <name evidence="2" type="ORF">BKH33_05190</name>
</gene>
<dbReference type="Proteomes" id="UP000187035">
    <property type="component" value="Unassembled WGS sequence"/>
</dbReference>
<keyword evidence="1" id="KW-0812">Transmembrane</keyword>
<name>A0A854D9X6_ACTNA</name>
<organism evidence="2 3">
    <name type="scientific">Actinomyces naeslundii</name>
    <dbReference type="NCBI Taxonomy" id="1655"/>
    <lineage>
        <taxon>Bacteria</taxon>
        <taxon>Bacillati</taxon>
        <taxon>Actinomycetota</taxon>
        <taxon>Actinomycetes</taxon>
        <taxon>Actinomycetales</taxon>
        <taxon>Actinomycetaceae</taxon>
        <taxon>Actinomyces</taxon>
    </lineage>
</organism>
<evidence type="ECO:0000313" key="3">
    <source>
        <dbReference type="Proteomes" id="UP000187035"/>
    </source>
</evidence>
<evidence type="ECO:0000256" key="1">
    <source>
        <dbReference type="SAM" id="Phobius"/>
    </source>
</evidence>
<keyword evidence="1" id="KW-0472">Membrane</keyword>
<dbReference type="EMBL" id="MSRR01000009">
    <property type="protein sequence ID" value="OMG37263.1"/>
    <property type="molecule type" value="Genomic_DNA"/>
</dbReference>
<protein>
    <submittedName>
        <fullName evidence="2">Uncharacterized protein</fullName>
    </submittedName>
</protein>
<comment type="caution">
    <text evidence="2">The sequence shown here is derived from an EMBL/GenBank/DDBJ whole genome shotgun (WGS) entry which is preliminary data.</text>
</comment>